<feature type="non-terminal residue" evidence="2">
    <location>
        <position position="64"/>
    </location>
</feature>
<sequence>MSHTALDKGDIAHCPRKSSGPAYSLPNGSVSLCTFCFCRICRQRREHAARITFSLIKKDEQVLG</sequence>
<gene>
    <name evidence="2" type="ORF">BaRGS_00033644</name>
</gene>
<protein>
    <submittedName>
        <fullName evidence="2">Uncharacterized protein</fullName>
    </submittedName>
</protein>
<evidence type="ECO:0000313" key="3">
    <source>
        <dbReference type="Proteomes" id="UP001519460"/>
    </source>
</evidence>
<name>A0ABD0JJG8_9CAEN</name>
<evidence type="ECO:0000313" key="2">
    <source>
        <dbReference type="EMBL" id="KAK7475092.1"/>
    </source>
</evidence>
<feature type="compositionally biased region" description="Basic and acidic residues" evidence="1">
    <location>
        <begin position="1"/>
        <end position="13"/>
    </location>
</feature>
<accession>A0ABD0JJG8</accession>
<proteinExistence type="predicted"/>
<dbReference type="EMBL" id="JACVVK020000415">
    <property type="protein sequence ID" value="KAK7475092.1"/>
    <property type="molecule type" value="Genomic_DNA"/>
</dbReference>
<keyword evidence="3" id="KW-1185">Reference proteome</keyword>
<feature type="region of interest" description="Disordered" evidence="1">
    <location>
        <begin position="1"/>
        <end position="24"/>
    </location>
</feature>
<organism evidence="2 3">
    <name type="scientific">Batillaria attramentaria</name>
    <dbReference type="NCBI Taxonomy" id="370345"/>
    <lineage>
        <taxon>Eukaryota</taxon>
        <taxon>Metazoa</taxon>
        <taxon>Spiralia</taxon>
        <taxon>Lophotrochozoa</taxon>
        <taxon>Mollusca</taxon>
        <taxon>Gastropoda</taxon>
        <taxon>Caenogastropoda</taxon>
        <taxon>Sorbeoconcha</taxon>
        <taxon>Cerithioidea</taxon>
        <taxon>Batillariidae</taxon>
        <taxon>Batillaria</taxon>
    </lineage>
</organism>
<comment type="caution">
    <text evidence="2">The sequence shown here is derived from an EMBL/GenBank/DDBJ whole genome shotgun (WGS) entry which is preliminary data.</text>
</comment>
<reference evidence="2 3" key="1">
    <citation type="journal article" date="2023" name="Sci. Data">
        <title>Genome assembly of the Korean intertidal mud-creeper Batillaria attramentaria.</title>
        <authorList>
            <person name="Patra A.K."/>
            <person name="Ho P.T."/>
            <person name="Jun S."/>
            <person name="Lee S.J."/>
            <person name="Kim Y."/>
            <person name="Won Y.J."/>
        </authorList>
    </citation>
    <scope>NUCLEOTIDE SEQUENCE [LARGE SCALE GENOMIC DNA]</scope>
    <source>
        <strain evidence="2">Wonlab-2016</strain>
    </source>
</reference>
<dbReference type="Proteomes" id="UP001519460">
    <property type="component" value="Unassembled WGS sequence"/>
</dbReference>
<evidence type="ECO:0000256" key="1">
    <source>
        <dbReference type="SAM" id="MobiDB-lite"/>
    </source>
</evidence>
<dbReference type="AlphaFoldDB" id="A0ABD0JJG8"/>